<dbReference type="AlphaFoldDB" id="A0A0F9QVP8"/>
<name>A0A0F9QVP8_9ZZZZ</name>
<sequence>MPTEEEIRAWVRDEQAKIDAEKQEACLHSKSGTLRMEDRVVVCDSCGKELKLGEDDGYNEETVEADKKRILETRGK</sequence>
<comment type="caution">
    <text evidence="1">The sequence shown here is derived from an EMBL/GenBank/DDBJ whole genome shotgun (WGS) entry which is preliminary data.</text>
</comment>
<dbReference type="EMBL" id="LAZR01003544">
    <property type="protein sequence ID" value="KKN17216.1"/>
    <property type="molecule type" value="Genomic_DNA"/>
</dbReference>
<gene>
    <name evidence="1" type="ORF">LCGC14_0968030</name>
</gene>
<protein>
    <submittedName>
        <fullName evidence="1">Uncharacterized protein</fullName>
    </submittedName>
</protein>
<proteinExistence type="predicted"/>
<organism evidence="1">
    <name type="scientific">marine sediment metagenome</name>
    <dbReference type="NCBI Taxonomy" id="412755"/>
    <lineage>
        <taxon>unclassified sequences</taxon>
        <taxon>metagenomes</taxon>
        <taxon>ecological metagenomes</taxon>
    </lineage>
</organism>
<reference evidence="1" key="1">
    <citation type="journal article" date="2015" name="Nature">
        <title>Complex archaea that bridge the gap between prokaryotes and eukaryotes.</title>
        <authorList>
            <person name="Spang A."/>
            <person name="Saw J.H."/>
            <person name="Jorgensen S.L."/>
            <person name="Zaremba-Niedzwiedzka K."/>
            <person name="Martijn J."/>
            <person name="Lind A.E."/>
            <person name="van Eijk R."/>
            <person name="Schleper C."/>
            <person name="Guy L."/>
            <person name="Ettema T.J."/>
        </authorList>
    </citation>
    <scope>NUCLEOTIDE SEQUENCE</scope>
</reference>
<accession>A0A0F9QVP8</accession>
<evidence type="ECO:0000313" key="1">
    <source>
        <dbReference type="EMBL" id="KKN17216.1"/>
    </source>
</evidence>